<feature type="coiled-coil region" evidence="1">
    <location>
        <begin position="17"/>
        <end position="44"/>
    </location>
</feature>
<evidence type="ECO:0000313" key="4">
    <source>
        <dbReference type="Proteomes" id="UP001219219"/>
    </source>
</evidence>
<dbReference type="RefSeq" id="WP_001749251.1">
    <property type="nucleotide sequence ID" value="NZ_BBVS01000009.1"/>
</dbReference>
<dbReference type="GO" id="GO:0006355">
    <property type="term" value="P:regulation of DNA-templated transcription"/>
    <property type="evidence" value="ECO:0007669"/>
    <property type="project" value="InterPro"/>
</dbReference>
<dbReference type="InterPro" id="IPR005569">
    <property type="entry name" value="Arc_DNA-bd_dom"/>
</dbReference>
<sequence>MSDRKYKNPQVNLRLPVEIKERLIELAEANSRSLNAEMVAALEAWTEKNKHIQALDLATIASRLIDLEHDVEKLKCMYGNDENKG</sequence>
<dbReference type="AlphaFoldDB" id="A0AAX3MII5"/>
<dbReference type="Pfam" id="PF03869">
    <property type="entry name" value="Arc"/>
    <property type="match status" value="1"/>
</dbReference>
<name>A0AAX3MII5_ESCAL</name>
<feature type="domain" description="Arc-like DNA binding" evidence="2">
    <location>
        <begin position="7"/>
        <end position="50"/>
    </location>
</feature>
<dbReference type="Proteomes" id="UP001219219">
    <property type="component" value="Chromosome"/>
</dbReference>
<dbReference type="SUPFAM" id="SSF47598">
    <property type="entry name" value="Ribbon-helix-helix"/>
    <property type="match status" value="1"/>
</dbReference>
<keyword evidence="3" id="KW-0238">DNA-binding</keyword>
<accession>A0AAX3MII5</accession>
<evidence type="ECO:0000313" key="3">
    <source>
        <dbReference type="EMBL" id="WDB29040.1"/>
    </source>
</evidence>
<evidence type="ECO:0000256" key="1">
    <source>
        <dbReference type="SAM" id="Coils"/>
    </source>
</evidence>
<protein>
    <submittedName>
        <fullName evidence="3">Arc family DNA-binding protein</fullName>
    </submittedName>
</protein>
<keyword evidence="1" id="KW-0175">Coiled coil</keyword>
<proteinExistence type="predicted"/>
<gene>
    <name evidence="3" type="ORF">PS049_22540</name>
</gene>
<dbReference type="InterPro" id="IPR013321">
    <property type="entry name" value="Arc_rbn_hlx_hlx"/>
</dbReference>
<dbReference type="GO" id="GO:0043565">
    <property type="term" value="F:sequence-specific DNA binding"/>
    <property type="evidence" value="ECO:0007669"/>
    <property type="project" value="UniProtKB-ARBA"/>
</dbReference>
<evidence type="ECO:0000259" key="2">
    <source>
        <dbReference type="Pfam" id="PF03869"/>
    </source>
</evidence>
<dbReference type="Gene3D" id="1.10.1220.10">
    <property type="entry name" value="Met repressor-like"/>
    <property type="match status" value="1"/>
</dbReference>
<dbReference type="EMBL" id="CP117562">
    <property type="protein sequence ID" value="WDB29040.1"/>
    <property type="molecule type" value="Genomic_DNA"/>
</dbReference>
<reference evidence="3" key="1">
    <citation type="submission" date="2023-02" db="EMBL/GenBank/DDBJ databases">
        <title>Escherichia albertii as a potential enteropathogen in the light of epidemiological and genomic studies.</title>
        <authorList>
            <person name="Leszczynska K."/>
            <person name="Swiecicka I."/>
            <person name="Daniluk T."/>
            <person name="Lebensztejn D."/>
            <person name="Chmielewska S."/>
            <person name="Leszczynska D."/>
            <person name="Gawor J."/>
            <person name="Kliber M."/>
        </authorList>
    </citation>
    <scope>NUCLEOTIDE SEQUENCE</scope>
    <source>
        <strain evidence="3">BIA_7</strain>
    </source>
</reference>
<dbReference type="InterPro" id="IPR010985">
    <property type="entry name" value="Ribbon_hlx_hlx"/>
</dbReference>
<organism evidence="3 4">
    <name type="scientific">Escherichia albertii</name>
    <dbReference type="NCBI Taxonomy" id="208962"/>
    <lineage>
        <taxon>Bacteria</taxon>
        <taxon>Pseudomonadati</taxon>
        <taxon>Pseudomonadota</taxon>
        <taxon>Gammaproteobacteria</taxon>
        <taxon>Enterobacterales</taxon>
        <taxon>Enterobacteriaceae</taxon>
        <taxon>Escherichia</taxon>
    </lineage>
</organism>